<dbReference type="Gene3D" id="3.40.50.2300">
    <property type="match status" value="1"/>
</dbReference>
<dbReference type="PROSITE" id="PS51755">
    <property type="entry name" value="OMPR_PHOB"/>
    <property type="match status" value="1"/>
</dbReference>
<dbReference type="GO" id="GO:0005829">
    <property type="term" value="C:cytosol"/>
    <property type="evidence" value="ECO:0007669"/>
    <property type="project" value="TreeGrafter"/>
</dbReference>
<keyword evidence="2" id="KW-0902">Two-component regulatory system</keyword>
<dbReference type="EMBL" id="LUKE01000001">
    <property type="protein sequence ID" value="KYG66539.1"/>
    <property type="molecule type" value="Genomic_DNA"/>
</dbReference>
<dbReference type="Pfam" id="PF00486">
    <property type="entry name" value="Trans_reg_C"/>
    <property type="match status" value="1"/>
</dbReference>
<evidence type="ECO:0000259" key="9">
    <source>
        <dbReference type="PROSITE" id="PS51755"/>
    </source>
</evidence>
<keyword evidence="11" id="KW-1185">Reference proteome</keyword>
<gene>
    <name evidence="10" type="ORF">AZI86_05705</name>
</gene>
<feature type="modified residue" description="4-aspartylphosphate" evidence="6">
    <location>
        <position position="35"/>
    </location>
</feature>
<evidence type="ECO:0000313" key="10">
    <source>
        <dbReference type="EMBL" id="KYG66539.1"/>
    </source>
</evidence>
<feature type="domain" description="OmpR/PhoB-type" evidence="9">
    <location>
        <begin position="117"/>
        <end position="212"/>
    </location>
</feature>
<dbReference type="CDD" id="cd00383">
    <property type="entry name" value="trans_reg_C"/>
    <property type="match status" value="1"/>
</dbReference>
<organism evidence="10 11">
    <name type="scientific">Bdellovibrio bacteriovorus</name>
    <dbReference type="NCBI Taxonomy" id="959"/>
    <lineage>
        <taxon>Bacteria</taxon>
        <taxon>Pseudomonadati</taxon>
        <taxon>Bdellovibrionota</taxon>
        <taxon>Bdellovibrionia</taxon>
        <taxon>Bdellovibrionales</taxon>
        <taxon>Pseudobdellovibrionaceae</taxon>
        <taxon>Bdellovibrio</taxon>
    </lineage>
</organism>
<feature type="domain" description="Response regulatory" evidence="8">
    <location>
        <begin position="1"/>
        <end position="102"/>
    </location>
</feature>
<evidence type="ECO:0000256" key="7">
    <source>
        <dbReference type="PROSITE-ProRule" id="PRU01091"/>
    </source>
</evidence>
<keyword evidence="5" id="KW-0804">Transcription</keyword>
<evidence type="ECO:0000259" key="8">
    <source>
        <dbReference type="PROSITE" id="PS50110"/>
    </source>
</evidence>
<keyword evidence="4 7" id="KW-0238">DNA-binding</keyword>
<feature type="DNA-binding region" description="OmpR/PhoB-type" evidence="7">
    <location>
        <begin position="117"/>
        <end position="212"/>
    </location>
</feature>
<dbReference type="GO" id="GO:0006355">
    <property type="term" value="P:regulation of DNA-templated transcription"/>
    <property type="evidence" value="ECO:0007669"/>
    <property type="project" value="InterPro"/>
</dbReference>
<dbReference type="GO" id="GO:0032993">
    <property type="term" value="C:protein-DNA complex"/>
    <property type="evidence" value="ECO:0007669"/>
    <property type="project" value="TreeGrafter"/>
</dbReference>
<evidence type="ECO:0000313" key="11">
    <source>
        <dbReference type="Proteomes" id="UP000075320"/>
    </source>
</evidence>
<dbReference type="Proteomes" id="UP000075320">
    <property type="component" value="Unassembled WGS sequence"/>
</dbReference>
<evidence type="ECO:0008006" key="12">
    <source>
        <dbReference type="Google" id="ProtNLM"/>
    </source>
</evidence>
<dbReference type="SMART" id="SM00448">
    <property type="entry name" value="REC"/>
    <property type="match status" value="1"/>
</dbReference>
<dbReference type="PANTHER" id="PTHR48111:SF1">
    <property type="entry name" value="TWO-COMPONENT RESPONSE REGULATOR ORR33"/>
    <property type="match status" value="1"/>
</dbReference>
<dbReference type="AlphaFoldDB" id="A0A150WQG4"/>
<sequence>MRLLLEDSYDVSCATDGLNGLKNALRNPPDLILMDLKMPNMDGFETCRLLRADSEFSDISIIVVSGFVSDQDRVRALQAGADDFISKPFETKELLHRIAKRLSEKNTSKSQEQLLRRGIFKYKSLRLDAVELKAFVNDEPVHFSQVEFGILKILVEGAETVIPREVFISSLWPGQEVSSRIMDAHLVSIRNKLKGQDLQISSVYGKGYILKSS</sequence>
<dbReference type="GO" id="GO:0000156">
    <property type="term" value="F:phosphorelay response regulator activity"/>
    <property type="evidence" value="ECO:0007669"/>
    <property type="project" value="TreeGrafter"/>
</dbReference>
<accession>A0A150WQG4</accession>
<dbReference type="InterPro" id="IPR039420">
    <property type="entry name" value="WalR-like"/>
</dbReference>
<evidence type="ECO:0000256" key="6">
    <source>
        <dbReference type="PROSITE-ProRule" id="PRU00169"/>
    </source>
</evidence>
<dbReference type="PROSITE" id="PS50110">
    <property type="entry name" value="RESPONSE_REGULATORY"/>
    <property type="match status" value="1"/>
</dbReference>
<dbReference type="InterPro" id="IPR016032">
    <property type="entry name" value="Sig_transdc_resp-reg_C-effctor"/>
</dbReference>
<evidence type="ECO:0000256" key="2">
    <source>
        <dbReference type="ARBA" id="ARBA00023012"/>
    </source>
</evidence>
<name>A0A150WQG4_BDEBC</name>
<dbReference type="SMART" id="SM00862">
    <property type="entry name" value="Trans_reg_C"/>
    <property type="match status" value="1"/>
</dbReference>
<dbReference type="SUPFAM" id="SSF52172">
    <property type="entry name" value="CheY-like"/>
    <property type="match status" value="1"/>
</dbReference>
<comment type="caution">
    <text evidence="10">The sequence shown here is derived from an EMBL/GenBank/DDBJ whole genome shotgun (WGS) entry which is preliminary data.</text>
</comment>
<evidence type="ECO:0000256" key="4">
    <source>
        <dbReference type="ARBA" id="ARBA00023125"/>
    </source>
</evidence>
<dbReference type="Gene3D" id="1.10.10.10">
    <property type="entry name" value="Winged helix-like DNA-binding domain superfamily/Winged helix DNA-binding domain"/>
    <property type="match status" value="1"/>
</dbReference>
<evidence type="ECO:0000256" key="5">
    <source>
        <dbReference type="ARBA" id="ARBA00023163"/>
    </source>
</evidence>
<dbReference type="InterPro" id="IPR036388">
    <property type="entry name" value="WH-like_DNA-bd_sf"/>
</dbReference>
<dbReference type="PANTHER" id="PTHR48111">
    <property type="entry name" value="REGULATOR OF RPOS"/>
    <property type="match status" value="1"/>
</dbReference>
<dbReference type="InterPro" id="IPR011006">
    <property type="entry name" value="CheY-like_superfamily"/>
</dbReference>
<dbReference type="InterPro" id="IPR001789">
    <property type="entry name" value="Sig_transdc_resp-reg_receiver"/>
</dbReference>
<keyword evidence="3" id="KW-0805">Transcription regulation</keyword>
<dbReference type="InterPro" id="IPR001867">
    <property type="entry name" value="OmpR/PhoB-type_DNA-bd"/>
</dbReference>
<protein>
    <recommendedName>
        <fullName evidence="12">DNA-binding response regulator</fullName>
    </recommendedName>
</protein>
<evidence type="ECO:0000256" key="1">
    <source>
        <dbReference type="ARBA" id="ARBA00022553"/>
    </source>
</evidence>
<proteinExistence type="predicted"/>
<dbReference type="SUPFAM" id="SSF46894">
    <property type="entry name" value="C-terminal effector domain of the bipartite response regulators"/>
    <property type="match status" value="1"/>
</dbReference>
<reference evidence="10 11" key="1">
    <citation type="submission" date="2016-03" db="EMBL/GenBank/DDBJ databases">
        <authorList>
            <person name="Ploux O."/>
        </authorList>
    </citation>
    <scope>NUCLEOTIDE SEQUENCE [LARGE SCALE GENOMIC DNA]</scope>
    <source>
        <strain evidence="10 11">R0</strain>
    </source>
</reference>
<evidence type="ECO:0000256" key="3">
    <source>
        <dbReference type="ARBA" id="ARBA00023015"/>
    </source>
</evidence>
<dbReference type="GO" id="GO:0000976">
    <property type="term" value="F:transcription cis-regulatory region binding"/>
    <property type="evidence" value="ECO:0007669"/>
    <property type="project" value="TreeGrafter"/>
</dbReference>
<keyword evidence="1 6" id="KW-0597">Phosphoprotein</keyword>
<dbReference type="Pfam" id="PF00072">
    <property type="entry name" value="Response_reg"/>
    <property type="match status" value="1"/>
</dbReference>